<evidence type="ECO:0000256" key="1">
    <source>
        <dbReference type="SAM" id="Phobius"/>
    </source>
</evidence>
<keyword evidence="1" id="KW-0812">Transmembrane</keyword>
<accession>A0A2W4R3S6</accession>
<keyword evidence="1" id="KW-1133">Transmembrane helix</keyword>
<feature type="transmembrane region" description="Helical" evidence="1">
    <location>
        <begin position="99"/>
        <end position="122"/>
    </location>
</feature>
<protein>
    <submittedName>
        <fullName evidence="2">Uncharacterized protein</fullName>
    </submittedName>
</protein>
<organism evidence="2 3">
    <name type="scientific">Candidatus Methylumidiphilus alinenensis</name>
    <dbReference type="NCBI Taxonomy" id="2202197"/>
    <lineage>
        <taxon>Bacteria</taxon>
        <taxon>Pseudomonadati</taxon>
        <taxon>Pseudomonadota</taxon>
        <taxon>Gammaproteobacteria</taxon>
        <taxon>Methylococcales</taxon>
        <taxon>Candidatus Methylumidiphilus</taxon>
    </lineage>
</organism>
<keyword evidence="1" id="KW-0472">Membrane</keyword>
<reference evidence="2 3" key="1">
    <citation type="journal article" date="2018" name="Aquat. Microb. Ecol.">
        <title>Gammaproteobacterial methanotrophs dominate.</title>
        <authorList>
            <person name="Rissanen A.J."/>
            <person name="Saarenheimo J."/>
            <person name="Tiirola M."/>
            <person name="Peura S."/>
            <person name="Aalto S.L."/>
            <person name="Karvinen A."/>
            <person name="Nykanen H."/>
        </authorList>
    </citation>
    <scope>NUCLEOTIDE SEQUENCE [LARGE SCALE GENOMIC DNA]</scope>
    <source>
        <strain evidence="2">AMbin10</strain>
    </source>
</reference>
<gene>
    <name evidence="2" type="ORF">DM484_15660</name>
</gene>
<evidence type="ECO:0000313" key="2">
    <source>
        <dbReference type="EMBL" id="PZN76919.1"/>
    </source>
</evidence>
<sequence>MASDSEPSVPVTFPRSQGLEHVARQAVQDEFDRRGGGGTGTVDLERRVGNLETDVRLIKENVHSIGKDVAVIASNYATKSDLAALGNEIHKTQVDLIKWIVGTLIAGMGVTAAIVFGIMRLAPVQSLASQNQSLTSQTLIPAQQQIQPQLPTTVTASGVRKTP</sequence>
<evidence type="ECO:0000313" key="3">
    <source>
        <dbReference type="Proteomes" id="UP000249396"/>
    </source>
</evidence>
<proteinExistence type="predicted"/>
<comment type="caution">
    <text evidence="2">The sequence shown here is derived from an EMBL/GenBank/DDBJ whole genome shotgun (WGS) entry which is preliminary data.</text>
</comment>
<dbReference type="EMBL" id="QJPH01000348">
    <property type="protein sequence ID" value="PZN76919.1"/>
    <property type="molecule type" value="Genomic_DNA"/>
</dbReference>
<name>A0A2W4R3S6_9GAMM</name>
<dbReference type="AlphaFoldDB" id="A0A2W4R3S6"/>
<dbReference type="Proteomes" id="UP000249396">
    <property type="component" value="Unassembled WGS sequence"/>
</dbReference>